<reference evidence="1 2" key="1">
    <citation type="submission" date="2019-03" db="EMBL/GenBank/DDBJ databases">
        <title>Three New Species of Nocardioides, Nocardioides euryhalodurans sp. nov., Nocardioides seonyuensis sp. nov. and Nocardioides eburneoflavus sp. nov. Iolated from Soil.</title>
        <authorList>
            <person name="Roh S.G."/>
            <person name="Lee C."/>
            <person name="Kim M.-K."/>
            <person name="Kim S.B."/>
        </authorList>
    </citation>
    <scope>NUCLEOTIDE SEQUENCE [LARGE SCALE GENOMIC DNA]</scope>
    <source>
        <strain evidence="1 2">MMS17-SY207-3</strain>
    </source>
</reference>
<organism evidence="1 2">
    <name type="scientific">Nocardioides seonyuensis</name>
    <dbReference type="NCBI Taxonomy" id="2518371"/>
    <lineage>
        <taxon>Bacteria</taxon>
        <taxon>Bacillati</taxon>
        <taxon>Actinomycetota</taxon>
        <taxon>Actinomycetes</taxon>
        <taxon>Propionibacteriales</taxon>
        <taxon>Nocardioidaceae</taxon>
        <taxon>Nocardioides</taxon>
    </lineage>
</organism>
<dbReference type="EMBL" id="CP038436">
    <property type="protein sequence ID" value="QBX55811.1"/>
    <property type="molecule type" value="Genomic_DNA"/>
</dbReference>
<dbReference type="SUPFAM" id="SSF55961">
    <property type="entry name" value="Bet v1-like"/>
    <property type="match status" value="1"/>
</dbReference>
<keyword evidence="2" id="KW-1185">Reference proteome</keyword>
<accession>A0A4P7IIV5</accession>
<dbReference type="KEGG" id="nsn:EXE58_10295"/>
<name>A0A4P7IIV5_9ACTN</name>
<dbReference type="RefSeq" id="WP_135267802.1">
    <property type="nucleotide sequence ID" value="NZ_CP038436.1"/>
</dbReference>
<dbReference type="Pfam" id="PF10604">
    <property type="entry name" value="Polyketide_cyc2"/>
    <property type="match status" value="1"/>
</dbReference>
<dbReference type="AlphaFoldDB" id="A0A4P7IIV5"/>
<dbReference type="OrthoDB" id="4483486at2"/>
<evidence type="ECO:0000313" key="2">
    <source>
        <dbReference type="Proteomes" id="UP000294853"/>
    </source>
</evidence>
<dbReference type="Proteomes" id="UP000294853">
    <property type="component" value="Chromosome"/>
</dbReference>
<sequence length="155" mass="16925">MSLQNTTTVTRTVNAPAEAVWKVLADGWSYATWVVGASRIRAVDHEWPAVGSQIHHSVGLWPALINDSTEVLSSEAPREMVLKARAWPAGAAQVRVTIEPQGPATCTLRIEEDATSGPAQLMPKPARQAMIHPRNVEALRRLALIAEGRHQDPTR</sequence>
<dbReference type="InterPro" id="IPR023393">
    <property type="entry name" value="START-like_dom_sf"/>
</dbReference>
<evidence type="ECO:0000313" key="1">
    <source>
        <dbReference type="EMBL" id="QBX55811.1"/>
    </source>
</evidence>
<gene>
    <name evidence="1" type="ORF">EXE58_10295</name>
</gene>
<dbReference type="Gene3D" id="3.30.530.20">
    <property type="match status" value="1"/>
</dbReference>
<dbReference type="InterPro" id="IPR019587">
    <property type="entry name" value="Polyketide_cyclase/dehydratase"/>
</dbReference>
<proteinExistence type="predicted"/>
<protein>
    <submittedName>
        <fullName evidence="1">SRPBCC family protein</fullName>
    </submittedName>
</protein>
<dbReference type="CDD" id="cd07812">
    <property type="entry name" value="SRPBCC"/>
    <property type="match status" value="1"/>
</dbReference>